<proteinExistence type="predicted"/>
<sequence length="117" mass="12173">MPKRSILISALLLGACDGTSLFGECGHDIKPAVTSPDGAFSAAIDIVNCGATTGYATWILVDEAGAALTPDDRIAVFDGEAKSLNWTSSRRLIVDGGIFFSLDESHPQSDVISVGSE</sequence>
<protein>
    <recommendedName>
        <fullName evidence="3">Lipoprotein</fullName>
    </recommendedName>
</protein>
<comment type="caution">
    <text evidence="1">The sequence shown here is derived from an EMBL/GenBank/DDBJ whole genome shotgun (WGS) entry which is preliminary data.</text>
</comment>
<dbReference type="Proteomes" id="UP000536835">
    <property type="component" value="Unassembled WGS sequence"/>
</dbReference>
<evidence type="ECO:0000313" key="1">
    <source>
        <dbReference type="EMBL" id="NNU15877.1"/>
    </source>
</evidence>
<dbReference type="AlphaFoldDB" id="A0A7Y3W532"/>
<dbReference type="PROSITE" id="PS51257">
    <property type="entry name" value="PROKAR_LIPOPROTEIN"/>
    <property type="match status" value="1"/>
</dbReference>
<evidence type="ECO:0000313" key="2">
    <source>
        <dbReference type="Proteomes" id="UP000536835"/>
    </source>
</evidence>
<dbReference type="RefSeq" id="WP_173197672.1">
    <property type="nucleotide sequence ID" value="NZ_JABFCX010000002.1"/>
</dbReference>
<organism evidence="1 2">
    <name type="scientific">Parvularcula mediterranea</name>
    <dbReference type="NCBI Taxonomy" id="2732508"/>
    <lineage>
        <taxon>Bacteria</taxon>
        <taxon>Pseudomonadati</taxon>
        <taxon>Pseudomonadota</taxon>
        <taxon>Alphaproteobacteria</taxon>
        <taxon>Parvularculales</taxon>
        <taxon>Parvularculaceae</taxon>
        <taxon>Parvularcula</taxon>
    </lineage>
</organism>
<dbReference type="EMBL" id="JABFCX010000002">
    <property type="protein sequence ID" value="NNU15877.1"/>
    <property type="molecule type" value="Genomic_DNA"/>
</dbReference>
<name>A0A7Y3W532_9PROT</name>
<keyword evidence="2" id="KW-1185">Reference proteome</keyword>
<accession>A0A7Y3W532</accession>
<gene>
    <name evidence="1" type="ORF">HK107_06020</name>
</gene>
<reference evidence="1 2" key="1">
    <citation type="submission" date="2020-05" db="EMBL/GenBank/DDBJ databases">
        <title>Parvularcula mediterraneae sp. nov., isolated from polypropylene straw from shallow seawater of the seashore of Laganas in Zakynthos island, Greece.</title>
        <authorList>
            <person name="Szabo I."/>
            <person name="Al-Omari J."/>
            <person name="Rado J."/>
            <person name="Szerdahelyi G.S."/>
        </authorList>
    </citation>
    <scope>NUCLEOTIDE SEQUENCE [LARGE SCALE GENOMIC DNA]</scope>
    <source>
        <strain evidence="1 2">ZS-1/3</strain>
    </source>
</reference>
<evidence type="ECO:0008006" key="3">
    <source>
        <dbReference type="Google" id="ProtNLM"/>
    </source>
</evidence>